<feature type="region of interest" description="Disordered" evidence="1">
    <location>
        <begin position="45"/>
        <end position="65"/>
    </location>
</feature>
<reference evidence="2" key="3">
    <citation type="journal article" date="2017" name="Nature">
        <title>Genome sequence of the progenitor of the wheat D genome Aegilops tauschii.</title>
        <authorList>
            <person name="Luo M.C."/>
            <person name="Gu Y.Q."/>
            <person name="Puiu D."/>
            <person name="Wang H."/>
            <person name="Twardziok S.O."/>
            <person name="Deal K.R."/>
            <person name="Huo N."/>
            <person name="Zhu T."/>
            <person name="Wang L."/>
            <person name="Wang Y."/>
            <person name="McGuire P.E."/>
            <person name="Liu S."/>
            <person name="Long H."/>
            <person name="Ramasamy R.K."/>
            <person name="Rodriguez J.C."/>
            <person name="Van S.L."/>
            <person name="Yuan L."/>
            <person name="Wang Z."/>
            <person name="Xia Z."/>
            <person name="Xiao L."/>
            <person name="Anderson O.D."/>
            <person name="Ouyang S."/>
            <person name="Liang Y."/>
            <person name="Zimin A.V."/>
            <person name="Pertea G."/>
            <person name="Qi P."/>
            <person name="Bennetzen J.L."/>
            <person name="Dai X."/>
            <person name="Dawson M.W."/>
            <person name="Muller H.G."/>
            <person name="Kugler K."/>
            <person name="Rivarola-Duarte L."/>
            <person name="Spannagl M."/>
            <person name="Mayer K.F.X."/>
            <person name="Lu F.H."/>
            <person name="Bevan M.W."/>
            <person name="Leroy P."/>
            <person name="Li P."/>
            <person name="You F.M."/>
            <person name="Sun Q."/>
            <person name="Liu Z."/>
            <person name="Lyons E."/>
            <person name="Wicker T."/>
            <person name="Salzberg S.L."/>
            <person name="Devos K.M."/>
            <person name="Dvorak J."/>
        </authorList>
    </citation>
    <scope>NUCLEOTIDE SEQUENCE [LARGE SCALE GENOMIC DNA]</scope>
    <source>
        <strain evidence="2">cv. AL8/78</strain>
    </source>
</reference>
<sequence>GHGAAGGLAAAAVGEAAHALGRQACGGGRDVTCVVQTDKMGSSAVLGASNNSRTRMPVLPPIATPNGRNLDKADVRLRSCGGVGLIIDSALGS</sequence>
<accession>A0A453LGG2</accession>
<dbReference type="EnsemblPlants" id="AET5Gv20757500.2">
    <property type="protein sequence ID" value="AET5Gv20757500.2"/>
    <property type="gene ID" value="AET5Gv20757500"/>
</dbReference>
<reference evidence="2" key="4">
    <citation type="submission" date="2019-03" db="UniProtKB">
        <authorList>
            <consortium name="EnsemblPlants"/>
        </authorList>
    </citation>
    <scope>IDENTIFICATION</scope>
</reference>
<dbReference type="AlphaFoldDB" id="A0A453LGG2"/>
<name>A0A453LGG2_AEGTS</name>
<dbReference type="EnsemblPlants" id="AET5Gv20757500.3">
    <property type="protein sequence ID" value="AET5Gv20757500.3"/>
    <property type="gene ID" value="AET5Gv20757500"/>
</dbReference>
<reference evidence="3" key="2">
    <citation type="journal article" date="2017" name="Nat. Plants">
        <title>The Aegilops tauschii genome reveals multiple impacts of transposons.</title>
        <authorList>
            <person name="Zhao G."/>
            <person name="Zou C."/>
            <person name="Li K."/>
            <person name="Wang K."/>
            <person name="Li T."/>
            <person name="Gao L."/>
            <person name="Zhang X."/>
            <person name="Wang H."/>
            <person name="Yang Z."/>
            <person name="Liu X."/>
            <person name="Jiang W."/>
            <person name="Mao L."/>
            <person name="Kong X."/>
            <person name="Jiao Y."/>
            <person name="Jia J."/>
        </authorList>
    </citation>
    <scope>NUCLEOTIDE SEQUENCE [LARGE SCALE GENOMIC DNA]</scope>
    <source>
        <strain evidence="3">cv. AL8/78</strain>
    </source>
</reference>
<protein>
    <submittedName>
        <fullName evidence="2">Uncharacterized protein</fullName>
    </submittedName>
</protein>
<evidence type="ECO:0000313" key="3">
    <source>
        <dbReference type="Proteomes" id="UP000015105"/>
    </source>
</evidence>
<organism evidence="2 3">
    <name type="scientific">Aegilops tauschii subsp. strangulata</name>
    <name type="common">Goatgrass</name>
    <dbReference type="NCBI Taxonomy" id="200361"/>
    <lineage>
        <taxon>Eukaryota</taxon>
        <taxon>Viridiplantae</taxon>
        <taxon>Streptophyta</taxon>
        <taxon>Embryophyta</taxon>
        <taxon>Tracheophyta</taxon>
        <taxon>Spermatophyta</taxon>
        <taxon>Magnoliopsida</taxon>
        <taxon>Liliopsida</taxon>
        <taxon>Poales</taxon>
        <taxon>Poaceae</taxon>
        <taxon>BOP clade</taxon>
        <taxon>Pooideae</taxon>
        <taxon>Triticodae</taxon>
        <taxon>Triticeae</taxon>
        <taxon>Triticinae</taxon>
        <taxon>Aegilops</taxon>
    </lineage>
</organism>
<evidence type="ECO:0000313" key="2">
    <source>
        <dbReference type="EnsemblPlants" id="AET5Gv20757500.3"/>
    </source>
</evidence>
<dbReference type="Gramene" id="AET5Gv20757500.3">
    <property type="protein sequence ID" value="AET5Gv20757500.3"/>
    <property type="gene ID" value="AET5Gv20757500"/>
</dbReference>
<evidence type="ECO:0000256" key="1">
    <source>
        <dbReference type="SAM" id="MobiDB-lite"/>
    </source>
</evidence>
<proteinExistence type="predicted"/>
<dbReference type="Proteomes" id="UP000015105">
    <property type="component" value="Chromosome 5D"/>
</dbReference>
<reference evidence="2" key="5">
    <citation type="journal article" date="2021" name="G3 (Bethesda)">
        <title>Aegilops tauschii genome assembly Aet v5.0 features greater sequence contiguity and improved annotation.</title>
        <authorList>
            <person name="Wang L."/>
            <person name="Zhu T."/>
            <person name="Rodriguez J.C."/>
            <person name="Deal K.R."/>
            <person name="Dubcovsky J."/>
            <person name="McGuire P.E."/>
            <person name="Lux T."/>
            <person name="Spannagl M."/>
            <person name="Mayer K.F.X."/>
            <person name="Baldrich P."/>
            <person name="Meyers B.C."/>
            <person name="Huo N."/>
            <person name="Gu Y.Q."/>
            <person name="Zhou H."/>
            <person name="Devos K.M."/>
            <person name="Bennetzen J.L."/>
            <person name="Unver T."/>
            <person name="Budak H."/>
            <person name="Gulick P.J."/>
            <person name="Galiba G."/>
            <person name="Kalapos B."/>
            <person name="Nelson D.R."/>
            <person name="Li P."/>
            <person name="You F.M."/>
            <person name="Luo M.C."/>
            <person name="Dvorak J."/>
        </authorList>
    </citation>
    <scope>NUCLEOTIDE SEQUENCE [LARGE SCALE GENOMIC DNA]</scope>
    <source>
        <strain evidence="2">cv. AL8/78</strain>
    </source>
</reference>
<reference evidence="3" key="1">
    <citation type="journal article" date="2014" name="Science">
        <title>Ancient hybridizations among the ancestral genomes of bread wheat.</title>
        <authorList>
            <consortium name="International Wheat Genome Sequencing Consortium,"/>
            <person name="Marcussen T."/>
            <person name="Sandve S.R."/>
            <person name="Heier L."/>
            <person name="Spannagl M."/>
            <person name="Pfeifer M."/>
            <person name="Jakobsen K.S."/>
            <person name="Wulff B.B."/>
            <person name="Steuernagel B."/>
            <person name="Mayer K.F."/>
            <person name="Olsen O.A."/>
        </authorList>
    </citation>
    <scope>NUCLEOTIDE SEQUENCE [LARGE SCALE GENOMIC DNA]</scope>
    <source>
        <strain evidence="3">cv. AL8/78</strain>
    </source>
</reference>
<keyword evidence="3" id="KW-1185">Reference proteome</keyword>
<dbReference type="Gramene" id="AET5Gv20757500.2">
    <property type="protein sequence ID" value="AET5Gv20757500.2"/>
    <property type="gene ID" value="AET5Gv20757500"/>
</dbReference>